<gene>
    <name evidence="7 10" type="primary">cobQ</name>
    <name evidence="10" type="ORF">ROE7235_00701</name>
</gene>
<dbReference type="GO" id="GO:0009236">
    <property type="term" value="P:cobalamin biosynthetic process"/>
    <property type="evidence" value="ECO:0007669"/>
    <property type="project" value="UniProtKB-UniRule"/>
</dbReference>
<dbReference type="SUPFAM" id="SSF52540">
    <property type="entry name" value="P-loop containing nucleoside triphosphate hydrolases"/>
    <property type="match status" value="1"/>
</dbReference>
<comment type="similarity">
    <text evidence="2 7">Belongs to the CobB/CobQ family. CobQ subfamily.</text>
</comment>
<dbReference type="Gene3D" id="3.40.50.300">
    <property type="entry name" value="P-loop containing nucleotide triphosphate hydrolases"/>
    <property type="match status" value="1"/>
</dbReference>
<dbReference type="PROSITE" id="PS51274">
    <property type="entry name" value="GATASE_COBBQ"/>
    <property type="match status" value="1"/>
</dbReference>
<comment type="pathway">
    <text evidence="1 7">Cofactor biosynthesis; adenosylcobalamin biosynthesis.</text>
</comment>
<dbReference type="NCBIfam" id="TIGR00313">
    <property type="entry name" value="cobQ"/>
    <property type="match status" value="1"/>
</dbReference>
<keyword evidence="11" id="KW-1185">Reference proteome</keyword>
<evidence type="ECO:0000259" key="9">
    <source>
        <dbReference type="Pfam" id="PF07685"/>
    </source>
</evidence>
<dbReference type="GO" id="GO:0015420">
    <property type="term" value="F:ABC-type vitamin B12 transporter activity"/>
    <property type="evidence" value="ECO:0007669"/>
    <property type="project" value="UniProtKB-UniRule"/>
</dbReference>
<evidence type="ECO:0000313" key="11">
    <source>
        <dbReference type="Proteomes" id="UP000272908"/>
    </source>
</evidence>
<dbReference type="InterPro" id="IPR029062">
    <property type="entry name" value="Class_I_gatase-like"/>
</dbReference>
<dbReference type="PANTHER" id="PTHR21343">
    <property type="entry name" value="DETHIOBIOTIN SYNTHETASE"/>
    <property type="match status" value="1"/>
</dbReference>
<dbReference type="Pfam" id="PF07685">
    <property type="entry name" value="GATase_3"/>
    <property type="match status" value="1"/>
</dbReference>
<dbReference type="UniPathway" id="UPA00148"/>
<dbReference type="Gene3D" id="3.40.50.880">
    <property type="match status" value="1"/>
</dbReference>
<dbReference type="HAMAP" id="MF_00028">
    <property type="entry name" value="CobQ"/>
    <property type="match status" value="1"/>
</dbReference>
<dbReference type="PANTHER" id="PTHR21343:SF1">
    <property type="entry name" value="COBYRIC ACID SYNTHASE"/>
    <property type="match status" value="1"/>
</dbReference>
<name>A0A3B0M6C0_9RHOB</name>
<dbReference type="GO" id="GO:0003824">
    <property type="term" value="F:catalytic activity"/>
    <property type="evidence" value="ECO:0007669"/>
    <property type="project" value="InterPro"/>
</dbReference>
<dbReference type="InterPro" id="IPR033949">
    <property type="entry name" value="CobQ_GATase1"/>
</dbReference>
<dbReference type="InterPro" id="IPR004459">
    <property type="entry name" value="CobQ_synth"/>
</dbReference>
<feature type="active site" description="Nucleophile" evidence="7">
    <location>
        <position position="342"/>
    </location>
</feature>
<evidence type="ECO:0000259" key="8">
    <source>
        <dbReference type="Pfam" id="PF01656"/>
    </source>
</evidence>
<dbReference type="Pfam" id="PF01656">
    <property type="entry name" value="CbiA"/>
    <property type="match status" value="1"/>
</dbReference>
<evidence type="ECO:0000256" key="1">
    <source>
        <dbReference type="ARBA" id="ARBA00004953"/>
    </source>
</evidence>
<comment type="function">
    <text evidence="6 7">Catalyzes amidations at positions B, D, E, and G on adenosylcobyrinic A,C-diamide. NH(2) groups are provided by glutamine, and one molecule of ATP is hydrogenolyzed for each amidation.</text>
</comment>
<feature type="domain" description="CobQ/CobB/MinD/ParA nucleotide binding" evidence="8">
    <location>
        <begin position="16"/>
        <end position="248"/>
    </location>
</feature>
<evidence type="ECO:0000256" key="3">
    <source>
        <dbReference type="ARBA" id="ARBA00019833"/>
    </source>
</evidence>
<accession>A0A3B0M6C0</accession>
<dbReference type="EMBL" id="UIHC01000004">
    <property type="protein sequence ID" value="SUZ30970.1"/>
    <property type="molecule type" value="Genomic_DNA"/>
</dbReference>
<organism evidence="10 11">
    <name type="scientific">Roseinatronobacter ekhonensis</name>
    <dbReference type="NCBI Taxonomy" id="254356"/>
    <lineage>
        <taxon>Bacteria</taxon>
        <taxon>Pseudomonadati</taxon>
        <taxon>Pseudomonadota</taxon>
        <taxon>Alphaproteobacteria</taxon>
        <taxon>Rhodobacterales</taxon>
        <taxon>Paracoccaceae</taxon>
        <taxon>Roseinatronobacter</taxon>
    </lineage>
</organism>
<dbReference type="InterPro" id="IPR002586">
    <property type="entry name" value="CobQ/CobB/MinD/ParA_Nub-bd_dom"/>
</dbReference>
<protein>
    <recommendedName>
        <fullName evidence="3 7">Cobyric acid synthase</fullName>
    </recommendedName>
</protein>
<evidence type="ECO:0000256" key="2">
    <source>
        <dbReference type="ARBA" id="ARBA00006205"/>
    </source>
</evidence>
<keyword evidence="4 7" id="KW-0169">Cobalamin biosynthesis</keyword>
<sequence>MSAAPCSRSGAAMTALMIQGTGSNVGKSLLVAGLCRAARRRGVSVAPFKPQNMSNNAAVTADGGEIGRAQALQARAAGVEPMVDMNPVLLKPESDTGAQVIVQGRRLTSTQARDYAALKPRLMGHVLDSFQRLSAAHDLVLVEGAGSPAEVNLRANDIANMGFARAANVPVVLAGDIDRGGVIAQIIGTQAVLDPADAAQIAGFVINRFRGDPRLFDDGYALIAARTGWRGFGVCPWFADAWKLPAEDALDLSAPDRMAGLYVVCLSLSRIANFDDLDPLAQEPGVRLTMLGPGRAIPGDADLVILPGTKSARADLGFLRAQGWDVDLIAHHRRGGHVLGICGGYQMLGRSVADPEGVEGTPGSTPALGLLEIDTVMSPDKRLSRVQGQHVASGQPLEGYEIHLGQSEGADRARPFARIGGVDEGAVSADGRVAGTYLHGMFAGDSFRAAWLAGFGVAGSGAIYADEVDKTLDALADHMEATLDIDGMLAVAR</sequence>
<feature type="active site" evidence="7">
    <location>
        <position position="439"/>
    </location>
</feature>
<evidence type="ECO:0000256" key="7">
    <source>
        <dbReference type="HAMAP-Rule" id="MF_00028"/>
    </source>
</evidence>
<evidence type="ECO:0000256" key="5">
    <source>
        <dbReference type="ARBA" id="ARBA00022962"/>
    </source>
</evidence>
<evidence type="ECO:0000313" key="10">
    <source>
        <dbReference type="EMBL" id="SUZ30970.1"/>
    </source>
</evidence>
<feature type="domain" description="CobB/CobQ-like glutamine amidotransferase" evidence="9">
    <location>
        <begin position="263"/>
        <end position="446"/>
    </location>
</feature>
<evidence type="ECO:0000256" key="4">
    <source>
        <dbReference type="ARBA" id="ARBA00022573"/>
    </source>
</evidence>
<evidence type="ECO:0000256" key="6">
    <source>
        <dbReference type="ARBA" id="ARBA00025166"/>
    </source>
</evidence>
<dbReference type="Proteomes" id="UP000272908">
    <property type="component" value="Unassembled WGS sequence"/>
</dbReference>
<reference evidence="11" key="1">
    <citation type="submission" date="2018-08" db="EMBL/GenBank/DDBJ databases">
        <authorList>
            <person name="Rodrigo-Torres L."/>
            <person name="Arahal R. D."/>
            <person name="Lucena T."/>
        </authorList>
    </citation>
    <scope>NUCLEOTIDE SEQUENCE [LARGE SCALE GENOMIC DNA]</scope>
    <source>
        <strain evidence="11">CECT 7235</strain>
    </source>
</reference>
<proteinExistence type="inferred from homology"/>
<dbReference type="CDD" id="cd01750">
    <property type="entry name" value="GATase1_CobQ"/>
    <property type="match status" value="1"/>
</dbReference>
<dbReference type="AlphaFoldDB" id="A0A3B0M6C0"/>
<dbReference type="SUPFAM" id="SSF52317">
    <property type="entry name" value="Class I glutamine amidotransferase-like"/>
    <property type="match status" value="1"/>
</dbReference>
<dbReference type="NCBIfam" id="NF001989">
    <property type="entry name" value="PRK00784.1"/>
    <property type="match status" value="1"/>
</dbReference>
<keyword evidence="5 7" id="KW-0315">Glutamine amidotransferase</keyword>
<dbReference type="InterPro" id="IPR011698">
    <property type="entry name" value="GATase_3"/>
</dbReference>
<dbReference type="InterPro" id="IPR027417">
    <property type="entry name" value="P-loop_NTPase"/>
</dbReference>